<dbReference type="Proteomes" id="UP000611500">
    <property type="component" value="Unassembled WGS sequence"/>
</dbReference>
<sequence length="49" mass="5410">MDIEVAKLFELLGRATAEASLLRQAIAKQQARIAELEGRSGRQQGELKD</sequence>
<reference evidence="1" key="1">
    <citation type="journal article" date="2014" name="Int. J. Syst. Evol. Microbiol.">
        <title>Complete genome sequence of Corynebacterium casei LMG S-19264T (=DSM 44701T), isolated from a smear-ripened cheese.</title>
        <authorList>
            <consortium name="US DOE Joint Genome Institute (JGI-PGF)"/>
            <person name="Walter F."/>
            <person name="Albersmeier A."/>
            <person name="Kalinowski J."/>
            <person name="Ruckert C."/>
        </authorList>
    </citation>
    <scope>NUCLEOTIDE SEQUENCE</scope>
    <source>
        <strain evidence="1">CGMCC 1.7081</strain>
    </source>
</reference>
<gene>
    <name evidence="1" type="ORF">GCM10010961_44770</name>
</gene>
<dbReference type="AlphaFoldDB" id="A0A8J3MFL6"/>
<reference evidence="1" key="2">
    <citation type="submission" date="2020-09" db="EMBL/GenBank/DDBJ databases">
        <authorList>
            <person name="Sun Q."/>
            <person name="Zhou Y."/>
        </authorList>
    </citation>
    <scope>NUCLEOTIDE SEQUENCE</scope>
    <source>
        <strain evidence="1">CGMCC 1.7081</strain>
    </source>
</reference>
<evidence type="ECO:0008006" key="3">
    <source>
        <dbReference type="Google" id="ProtNLM"/>
    </source>
</evidence>
<proteinExistence type="predicted"/>
<comment type="caution">
    <text evidence="1">The sequence shown here is derived from an EMBL/GenBank/DDBJ whole genome shotgun (WGS) entry which is preliminary data.</text>
</comment>
<protein>
    <recommendedName>
        <fullName evidence="3">Transposase</fullName>
    </recommendedName>
</protein>
<accession>A0A8J3MFL6</accession>
<evidence type="ECO:0000313" key="2">
    <source>
        <dbReference type="Proteomes" id="UP000611500"/>
    </source>
</evidence>
<name>A0A8J3MFL6_9RHOB</name>
<evidence type="ECO:0000313" key="1">
    <source>
        <dbReference type="EMBL" id="GHH05814.1"/>
    </source>
</evidence>
<dbReference type="EMBL" id="BNAP01000062">
    <property type="protein sequence ID" value="GHH05814.1"/>
    <property type="molecule type" value="Genomic_DNA"/>
</dbReference>
<organism evidence="1 2">
    <name type="scientific">Pseudodonghicola xiamenensis</name>
    <dbReference type="NCBI Taxonomy" id="337702"/>
    <lineage>
        <taxon>Bacteria</taxon>
        <taxon>Pseudomonadati</taxon>
        <taxon>Pseudomonadota</taxon>
        <taxon>Alphaproteobacteria</taxon>
        <taxon>Rhodobacterales</taxon>
        <taxon>Paracoccaceae</taxon>
        <taxon>Pseudodonghicola</taxon>
    </lineage>
</organism>
<keyword evidence="2" id="KW-1185">Reference proteome</keyword>